<sequence length="251" mass="28619">MVLRAVQGLRVFFTLLCEVIFGQKARRDKMSQNDSYFLSWRLAVEANNVRPWRTVPLHYSHHLEVYMLGGQYQLDVQLIGEQISVYVSEITPLPGDGMDAWVLDVDDTCISNVNFYKERRFGCDPFDSTGFKAWIKEGACPAIPAVLALFKKLIDRGFKVVLLTGRDEERFGKITIDNLHNQGFIGYERLIMRTSAQKGVSAVSYKSNIRKQLEGEGYRIWGNVGDQWSDLQGDSCGKRTFKLPNPMYCIA</sequence>
<proteinExistence type="predicted"/>
<name>A0ACB9Q158_BAUVA</name>
<accession>A0ACB9Q158</accession>
<dbReference type="EMBL" id="CM039427">
    <property type="protein sequence ID" value="KAI4353581.1"/>
    <property type="molecule type" value="Genomic_DNA"/>
</dbReference>
<evidence type="ECO:0000313" key="1">
    <source>
        <dbReference type="EMBL" id="KAI4353581.1"/>
    </source>
</evidence>
<evidence type="ECO:0000313" key="2">
    <source>
        <dbReference type="Proteomes" id="UP000828941"/>
    </source>
</evidence>
<organism evidence="1 2">
    <name type="scientific">Bauhinia variegata</name>
    <name type="common">Purple orchid tree</name>
    <name type="synonym">Phanera variegata</name>
    <dbReference type="NCBI Taxonomy" id="167791"/>
    <lineage>
        <taxon>Eukaryota</taxon>
        <taxon>Viridiplantae</taxon>
        <taxon>Streptophyta</taxon>
        <taxon>Embryophyta</taxon>
        <taxon>Tracheophyta</taxon>
        <taxon>Spermatophyta</taxon>
        <taxon>Magnoliopsida</taxon>
        <taxon>eudicotyledons</taxon>
        <taxon>Gunneridae</taxon>
        <taxon>Pentapetalae</taxon>
        <taxon>rosids</taxon>
        <taxon>fabids</taxon>
        <taxon>Fabales</taxon>
        <taxon>Fabaceae</taxon>
        <taxon>Cercidoideae</taxon>
        <taxon>Cercideae</taxon>
        <taxon>Bauhiniinae</taxon>
        <taxon>Bauhinia</taxon>
    </lineage>
</organism>
<keyword evidence="2" id="KW-1185">Reference proteome</keyword>
<gene>
    <name evidence="1" type="ORF">L6164_002520</name>
</gene>
<comment type="caution">
    <text evidence="1">The sequence shown here is derived from an EMBL/GenBank/DDBJ whole genome shotgun (WGS) entry which is preliminary data.</text>
</comment>
<protein>
    <submittedName>
        <fullName evidence="1">Uncharacterized protein</fullName>
    </submittedName>
</protein>
<reference evidence="1 2" key="1">
    <citation type="journal article" date="2022" name="DNA Res.">
        <title>Chromosomal-level genome assembly of the orchid tree Bauhinia variegata (Leguminosae; Cercidoideae) supports the allotetraploid origin hypothesis of Bauhinia.</title>
        <authorList>
            <person name="Zhong Y."/>
            <person name="Chen Y."/>
            <person name="Zheng D."/>
            <person name="Pang J."/>
            <person name="Liu Y."/>
            <person name="Luo S."/>
            <person name="Meng S."/>
            <person name="Qian L."/>
            <person name="Wei D."/>
            <person name="Dai S."/>
            <person name="Zhou R."/>
        </authorList>
    </citation>
    <scope>NUCLEOTIDE SEQUENCE [LARGE SCALE GENOMIC DNA]</scope>
    <source>
        <strain evidence="1">BV-YZ2020</strain>
    </source>
</reference>
<dbReference type="Proteomes" id="UP000828941">
    <property type="component" value="Chromosome 2"/>
</dbReference>